<keyword evidence="2" id="KW-1185">Reference proteome</keyword>
<dbReference type="PANTHER" id="PTHR41677">
    <property type="entry name" value="YALI0B19030P"/>
    <property type="match status" value="1"/>
</dbReference>
<proteinExistence type="predicted"/>
<dbReference type="AlphaFoldDB" id="A0A2J6QEY4"/>
<name>A0A2J6QEY4_9HELO</name>
<dbReference type="PANTHER" id="PTHR41677:SF1">
    <property type="entry name" value="FE2OG DIOXYGENASE DOMAIN-CONTAINING PROTEIN"/>
    <property type="match status" value="1"/>
</dbReference>
<gene>
    <name evidence="1" type="ORF">NA56DRAFT_593891</name>
</gene>
<evidence type="ECO:0008006" key="3">
    <source>
        <dbReference type="Google" id="ProtNLM"/>
    </source>
</evidence>
<organism evidence="1 2">
    <name type="scientific">Hyaloscypha hepaticicola</name>
    <dbReference type="NCBI Taxonomy" id="2082293"/>
    <lineage>
        <taxon>Eukaryota</taxon>
        <taxon>Fungi</taxon>
        <taxon>Dikarya</taxon>
        <taxon>Ascomycota</taxon>
        <taxon>Pezizomycotina</taxon>
        <taxon>Leotiomycetes</taxon>
        <taxon>Helotiales</taxon>
        <taxon>Hyaloscyphaceae</taxon>
        <taxon>Hyaloscypha</taxon>
    </lineage>
</organism>
<accession>A0A2J6QEY4</accession>
<dbReference type="OrthoDB" id="10256055at2759"/>
<reference evidence="1 2" key="1">
    <citation type="submission" date="2016-05" db="EMBL/GenBank/DDBJ databases">
        <title>A degradative enzymes factory behind the ericoid mycorrhizal symbiosis.</title>
        <authorList>
            <consortium name="DOE Joint Genome Institute"/>
            <person name="Martino E."/>
            <person name="Morin E."/>
            <person name="Grelet G."/>
            <person name="Kuo A."/>
            <person name="Kohler A."/>
            <person name="Daghino S."/>
            <person name="Barry K."/>
            <person name="Choi C."/>
            <person name="Cichocki N."/>
            <person name="Clum A."/>
            <person name="Copeland A."/>
            <person name="Hainaut M."/>
            <person name="Haridas S."/>
            <person name="Labutti K."/>
            <person name="Lindquist E."/>
            <person name="Lipzen A."/>
            <person name="Khouja H.-R."/>
            <person name="Murat C."/>
            <person name="Ohm R."/>
            <person name="Olson A."/>
            <person name="Spatafora J."/>
            <person name="Veneault-Fourrey C."/>
            <person name="Henrissat B."/>
            <person name="Grigoriev I."/>
            <person name="Martin F."/>
            <person name="Perotto S."/>
        </authorList>
    </citation>
    <scope>NUCLEOTIDE SEQUENCE [LARGE SCALE GENOMIC DNA]</scope>
    <source>
        <strain evidence="1 2">UAMH 7357</strain>
    </source>
</reference>
<dbReference type="Proteomes" id="UP000235672">
    <property type="component" value="Unassembled WGS sequence"/>
</dbReference>
<protein>
    <recommendedName>
        <fullName evidence="3">Fe2OG dioxygenase domain-containing protein</fullName>
    </recommendedName>
</protein>
<sequence>MATPDVYVQLGTPDPLFSKIINSPRLNPSPKETQESLKRSFAKYLAGDNMLSPVGKLFNPSKHLTFEEPSYVHTMEDIGYPSSNGVSPIAVSEPFRLFSEEAVNIMRDEILDPEVQEKYSYTSDIAPRQIRGYAPKYAKFIFEAWKHPETLSIISKIAGVELVPVMDYEIGHINMSVPGAKIKCNKDAPVTEDDEEAIVGWHRDSYPFVCVLMMSDTTGMVGGETALRTGTGEIKKVRGPSKGCAVVLQGRYIDHQALKAFGGQERITMVTSFRPRSPRVRDDTVLNTVRPISNLSDLYGQAVEYQLENAESRIRDMLRNVRESMKAGATDVQSIKSFLDFEIKTLSHLNKEIVEESMVKKGFVGEVCVAGNKRNKVE</sequence>
<dbReference type="STRING" id="1745343.A0A2J6QEY4"/>
<evidence type="ECO:0000313" key="1">
    <source>
        <dbReference type="EMBL" id="PMD24824.1"/>
    </source>
</evidence>
<evidence type="ECO:0000313" key="2">
    <source>
        <dbReference type="Proteomes" id="UP000235672"/>
    </source>
</evidence>
<dbReference type="EMBL" id="KZ613471">
    <property type="protein sequence ID" value="PMD24824.1"/>
    <property type="molecule type" value="Genomic_DNA"/>
</dbReference>